<dbReference type="EMBL" id="CAJVPZ010002828">
    <property type="protein sequence ID" value="CAG8519971.1"/>
    <property type="molecule type" value="Genomic_DNA"/>
</dbReference>
<evidence type="ECO:0000313" key="4">
    <source>
        <dbReference type="Proteomes" id="UP000789396"/>
    </source>
</evidence>
<feature type="region of interest" description="Disordered" evidence="1">
    <location>
        <begin position="128"/>
        <end position="155"/>
    </location>
</feature>
<sequence>MKNYCFITEPSIPGAKVDPNFREIQKQARSNSMVEPIVKVQFPPSIDEKIFIKSRKVGSYPSKAPNPFFFYRKQYVLQLKDSGKSYPMTDISCHVSRSWRSEPEYVREYYKDLSRKASVLVEAHRKDPYNVSKPKRKKSPRSSNKKSKKEAYLHQQPSSLIDSTIAPQLDHNAGYINNIHLNHNNINPVNNHVACNEIDCNEYFYAFDPNFFFYEQNEYM</sequence>
<dbReference type="Proteomes" id="UP000789396">
    <property type="component" value="Unassembled WGS sequence"/>
</dbReference>
<name>A0A9N9A756_9GLOM</name>
<dbReference type="Pfam" id="PF00505">
    <property type="entry name" value="HMG_box"/>
    <property type="match status" value="1"/>
</dbReference>
<dbReference type="AlphaFoldDB" id="A0A9N9A756"/>
<keyword evidence="4" id="KW-1185">Reference proteome</keyword>
<dbReference type="SUPFAM" id="SSF47095">
    <property type="entry name" value="HMG-box"/>
    <property type="match status" value="1"/>
</dbReference>
<dbReference type="Gene3D" id="1.10.30.10">
    <property type="entry name" value="High mobility group box domain"/>
    <property type="match status" value="1"/>
</dbReference>
<evidence type="ECO:0000313" key="3">
    <source>
        <dbReference type="EMBL" id="CAG8519971.1"/>
    </source>
</evidence>
<dbReference type="InterPro" id="IPR009071">
    <property type="entry name" value="HMG_box_dom"/>
</dbReference>
<proteinExistence type="predicted"/>
<evidence type="ECO:0000256" key="1">
    <source>
        <dbReference type="SAM" id="MobiDB-lite"/>
    </source>
</evidence>
<feature type="compositionally biased region" description="Basic residues" evidence="1">
    <location>
        <begin position="133"/>
        <end position="148"/>
    </location>
</feature>
<comment type="caution">
    <text evidence="3">The sequence shown here is derived from an EMBL/GenBank/DDBJ whole genome shotgun (WGS) entry which is preliminary data.</text>
</comment>
<feature type="domain" description="HMG box" evidence="2">
    <location>
        <begin position="61"/>
        <end position="118"/>
    </location>
</feature>
<reference evidence="3" key="1">
    <citation type="submission" date="2021-06" db="EMBL/GenBank/DDBJ databases">
        <authorList>
            <person name="Kallberg Y."/>
            <person name="Tangrot J."/>
            <person name="Rosling A."/>
        </authorList>
    </citation>
    <scope>NUCLEOTIDE SEQUENCE</scope>
    <source>
        <strain evidence="3">IN212</strain>
    </source>
</reference>
<accession>A0A9N9A756</accession>
<dbReference type="OrthoDB" id="2409953at2759"/>
<evidence type="ECO:0000259" key="2">
    <source>
        <dbReference type="Pfam" id="PF00505"/>
    </source>
</evidence>
<organism evidence="3 4">
    <name type="scientific">Racocetra fulgida</name>
    <dbReference type="NCBI Taxonomy" id="60492"/>
    <lineage>
        <taxon>Eukaryota</taxon>
        <taxon>Fungi</taxon>
        <taxon>Fungi incertae sedis</taxon>
        <taxon>Mucoromycota</taxon>
        <taxon>Glomeromycotina</taxon>
        <taxon>Glomeromycetes</taxon>
        <taxon>Diversisporales</taxon>
        <taxon>Gigasporaceae</taxon>
        <taxon>Racocetra</taxon>
    </lineage>
</organism>
<gene>
    <name evidence="3" type="ORF">RFULGI_LOCUS3304</name>
</gene>
<protein>
    <submittedName>
        <fullName evidence="3">181_t:CDS:1</fullName>
    </submittedName>
</protein>
<dbReference type="InterPro" id="IPR036910">
    <property type="entry name" value="HMG_box_dom_sf"/>
</dbReference>